<dbReference type="AlphaFoldDB" id="A0A1I1VPF8"/>
<proteinExistence type="predicted"/>
<sequence>MPSFFSRYAADHFIPYSASHVVMLVLLVMLALLLYCFRAGIRDHTLVKTIIRYSILLGLLAPQIVLYYWYAVQGLWDVKYTLPLELCSISQLLAVIMLFTRSKLLYQIVFFAGIGGAMQAMFTPDLDYPFPHFRFFHFFIVHIAIILAPLYMTWIESFRPTWKSIWMTMLFLNILLVVVGGTDYWLGANYMFLRHKPEGASLLDLLGPYPYYLIVEEIIALVTFTIMYLPFIRRKEERNA</sequence>
<feature type="transmembrane region" description="Helical" evidence="1">
    <location>
        <begin position="135"/>
        <end position="154"/>
    </location>
</feature>
<feature type="transmembrane region" description="Helical" evidence="1">
    <location>
        <begin position="166"/>
        <end position="186"/>
    </location>
</feature>
<organism evidence="2 3">
    <name type="scientific">Paenibacillus catalpae</name>
    <dbReference type="NCBI Taxonomy" id="1045775"/>
    <lineage>
        <taxon>Bacteria</taxon>
        <taxon>Bacillati</taxon>
        <taxon>Bacillota</taxon>
        <taxon>Bacilli</taxon>
        <taxon>Bacillales</taxon>
        <taxon>Paenibacillaceae</taxon>
        <taxon>Paenibacillus</taxon>
    </lineage>
</organism>
<evidence type="ECO:0000256" key="1">
    <source>
        <dbReference type="SAM" id="Phobius"/>
    </source>
</evidence>
<dbReference type="RefSeq" id="WP_091183307.1">
    <property type="nucleotide sequence ID" value="NZ_FOMT01000001.1"/>
</dbReference>
<keyword evidence="1" id="KW-0472">Membrane</keyword>
<feature type="transmembrane region" description="Helical" evidence="1">
    <location>
        <begin position="50"/>
        <end position="70"/>
    </location>
</feature>
<feature type="transmembrane region" description="Helical" evidence="1">
    <location>
        <begin position="82"/>
        <end position="99"/>
    </location>
</feature>
<gene>
    <name evidence="2" type="ORF">SAMN05216378_1713</name>
</gene>
<reference evidence="3" key="1">
    <citation type="submission" date="2016-10" db="EMBL/GenBank/DDBJ databases">
        <authorList>
            <person name="Varghese N."/>
            <person name="Submissions S."/>
        </authorList>
    </citation>
    <scope>NUCLEOTIDE SEQUENCE [LARGE SCALE GENOMIC DNA]</scope>
    <source>
        <strain evidence="3">CGMCC 1.10784</strain>
    </source>
</reference>
<dbReference type="EMBL" id="FOMT01000001">
    <property type="protein sequence ID" value="SFD84704.1"/>
    <property type="molecule type" value="Genomic_DNA"/>
</dbReference>
<dbReference type="OrthoDB" id="9813172at2"/>
<dbReference type="NCBIfam" id="TIGR02206">
    <property type="entry name" value="intg_mem_TP0381"/>
    <property type="match status" value="1"/>
</dbReference>
<feature type="transmembrane region" description="Helical" evidence="1">
    <location>
        <begin position="20"/>
        <end position="38"/>
    </location>
</feature>
<keyword evidence="1" id="KW-1133">Transmembrane helix</keyword>
<evidence type="ECO:0000313" key="2">
    <source>
        <dbReference type="EMBL" id="SFD84704.1"/>
    </source>
</evidence>
<name>A0A1I1VPF8_9BACL</name>
<dbReference type="Proteomes" id="UP000198855">
    <property type="component" value="Unassembled WGS sequence"/>
</dbReference>
<keyword evidence="1" id="KW-0812">Transmembrane</keyword>
<dbReference type="Pfam" id="PF14808">
    <property type="entry name" value="TMEM164"/>
    <property type="match status" value="1"/>
</dbReference>
<feature type="transmembrane region" description="Helical" evidence="1">
    <location>
        <begin position="211"/>
        <end position="231"/>
    </location>
</feature>
<dbReference type="STRING" id="1045775.SAMN05216378_1713"/>
<accession>A0A1I1VPF8</accession>
<protein>
    <submittedName>
        <fullName evidence="2">Conserved hypothetical integral membrane protein TIGR02206</fullName>
    </submittedName>
</protein>
<keyword evidence="3" id="KW-1185">Reference proteome</keyword>
<evidence type="ECO:0000313" key="3">
    <source>
        <dbReference type="Proteomes" id="UP000198855"/>
    </source>
</evidence>
<feature type="transmembrane region" description="Helical" evidence="1">
    <location>
        <begin position="104"/>
        <end position="123"/>
    </location>
</feature>
<dbReference type="InterPro" id="IPR011737">
    <property type="entry name" value="CHP02206_TP0381"/>
</dbReference>